<reference evidence="1 2" key="1">
    <citation type="submission" date="2024-06" db="EMBL/GenBank/DDBJ databases">
        <title>The Natural Products Discovery Center: Release of the First 8490 Sequenced Strains for Exploring Actinobacteria Biosynthetic Diversity.</title>
        <authorList>
            <person name="Kalkreuter E."/>
            <person name="Kautsar S.A."/>
            <person name="Yang D."/>
            <person name="Bader C.D."/>
            <person name="Teijaro C.N."/>
            <person name="Fluegel L."/>
            <person name="Davis C.M."/>
            <person name="Simpson J.R."/>
            <person name="Lauterbach L."/>
            <person name="Steele A.D."/>
            <person name="Gui C."/>
            <person name="Meng S."/>
            <person name="Li G."/>
            <person name="Viehrig K."/>
            <person name="Ye F."/>
            <person name="Su P."/>
            <person name="Kiefer A.F."/>
            <person name="Nichols A."/>
            <person name="Cepeda A.J."/>
            <person name="Yan W."/>
            <person name="Fan B."/>
            <person name="Jiang Y."/>
            <person name="Adhikari A."/>
            <person name="Zheng C.-J."/>
            <person name="Schuster L."/>
            <person name="Cowan T.M."/>
            <person name="Smanski M.J."/>
            <person name="Chevrette M.G."/>
            <person name="De Carvalho L.P.S."/>
            <person name="Shen B."/>
        </authorList>
    </citation>
    <scope>NUCLEOTIDE SEQUENCE [LARGE SCALE GENOMIC DNA]</scope>
    <source>
        <strain evidence="1 2">NPDC033843</strain>
    </source>
</reference>
<evidence type="ECO:0008006" key="3">
    <source>
        <dbReference type="Google" id="ProtNLM"/>
    </source>
</evidence>
<gene>
    <name evidence="1" type="ORF">AB0E89_46770</name>
</gene>
<keyword evidence="2" id="KW-1185">Reference proteome</keyword>
<sequence>MATDTFAVEVLPVLPTSDFHDSAPEDNGMMHQELIAKPDLPLGELRNLAALTQDCRTAGRWDSLLTVTPF</sequence>
<dbReference type="Proteomes" id="UP001550739">
    <property type="component" value="Unassembled WGS sequence"/>
</dbReference>
<dbReference type="EMBL" id="JBEZVE010000060">
    <property type="protein sequence ID" value="MEU3787926.1"/>
    <property type="molecule type" value="Genomic_DNA"/>
</dbReference>
<comment type="caution">
    <text evidence="1">The sequence shown here is derived from an EMBL/GenBank/DDBJ whole genome shotgun (WGS) entry which is preliminary data.</text>
</comment>
<protein>
    <recommendedName>
        <fullName evidence="3">FXSXX-COOH protein</fullName>
    </recommendedName>
</protein>
<proteinExistence type="predicted"/>
<evidence type="ECO:0000313" key="1">
    <source>
        <dbReference type="EMBL" id="MEU3787926.1"/>
    </source>
</evidence>
<organism evidence="1 2">
    <name type="scientific">Streptomyces sp. 900129855</name>
    <dbReference type="NCBI Taxonomy" id="3155129"/>
    <lineage>
        <taxon>Bacteria</taxon>
        <taxon>Bacillati</taxon>
        <taxon>Actinomycetota</taxon>
        <taxon>Actinomycetes</taxon>
        <taxon>Kitasatosporales</taxon>
        <taxon>Streptomycetaceae</taxon>
        <taxon>Streptomyces</taxon>
    </lineage>
</organism>
<accession>A0ABV2ZZA5</accession>
<name>A0ABV2ZZA5_9ACTN</name>
<dbReference type="RefSeq" id="WP_361710616.1">
    <property type="nucleotide sequence ID" value="NZ_JBEZVE010000060.1"/>
</dbReference>
<evidence type="ECO:0000313" key="2">
    <source>
        <dbReference type="Proteomes" id="UP001550739"/>
    </source>
</evidence>